<evidence type="ECO:0000256" key="1">
    <source>
        <dbReference type="SAM" id="MobiDB-lite"/>
    </source>
</evidence>
<feature type="transmembrane region" description="Helical" evidence="2">
    <location>
        <begin position="124"/>
        <end position="151"/>
    </location>
</feature>
<feature type="transmembrane region" description="Helical" evidence="2">
    <location>
        <begin position="158"/>
        <end position="180"/>
    </location>
</feature>
<keyword evidence="2" id="KW-1133">Transmembrane helix</keyword>
<dbReference type="OrthoDB" id="9781927at2"/>
<feature type="transmembrane region" description="Helical" evidence="2">
    <location>
        <begin position="58"/>
        <end position="76"/>
    </location>
</feature>
<evidence type="ECO:0000313" key="3">
    <source>
        <dbReference type="EMBL" id="SFI25028.1"/>
    </source>
</evidence>
<sequence>MDSITQAVLGASIQGALLGRWQGRKALLYGAVLGTLPDLDVVIDYGDSVAAMTYHRGFSHSLFVLTGLALLLTWLLRQWRPNPGYSSRRLFLAIWLVLITHPILDAFTSYGTQLLWPFAPTPAAWSSIFIIDPIYSLPLLGAVIYGLIAGLKDNANPLVNWALAFSTVYLASTLGGKYMAEHRVEQELARQGIEAEAIFSSPTPFNTLLWRVVAIEGEDYHEALVGWFDSAPPVLEKMPRGAALAEALEDSPAHQRLKWFTNDVLRYDHIGDHLVVTDIRLGMTGFHPFRFDFAHWQNGAWQVQPYIERWPTERGDMQRLALLWQRIWQPATPVPLASWASELSRNPHAEGSSDGQLAPGRKAAVPRPIKATQRCNGVRPTAAVRGKPPRVSQAQPGLAIQTAT</sequence>
<evidence type="ECO:0000256" key="2">
    <source>
        <dbReference type="SAM" id="Phobius"/>
    </source>
</evidence>
<dbReference type="InterPro" id="IPR053170">
    <property type="entry name" value="Transcription_regulator"/>
</dbReference>
<dbReference type="Proteomes" id="UP000183018">
    <property type="component" value="Unassembled WGS sequence"/>
</dbReference>
<keyword evidence="2" id="KW-0472">Membrane</keyword>
<accession>A0A1I3GND6</accession>
<reference evidence="4" key="1">
    <citation type="submission" date="2016-10" db="EMBL/GenBank/DDBJ databases">
        <authorList>
            <person name="Varghese N."/>
            <person name="Submissions S."/>
        </authorList>
    </citation>
    <scope>NUCLEOTIDE SEQUENCE [LARGE SCALE GENOMIC DNA]</scope>
    <source>
        <strain evidence="4">LMG 22563</strain>
    </source>
</reference>
<dbReference type="AlphaFoldDB" id="A0A1I3GND6"/>
<keyword evidence="4" id="KW-1185">Reference proteome</keyword>
<proteinExistence type="predicted"/>
<dbReference type="PANTHER" id="PTHR40031">
    <property type="entry name" value="HYPOTHETICAL MEMBRANE SPANNING PROTEIN"/>
    <property type="match status" value="1"/>
</dbReference>
<keyword evidence="2" id="KW-0812">Transmembrane</keyword>
<organism evidence="3 4">
    <name type="scientific">Phytopseudomonas argentinensis</name>
    <dbReference type="NCBI Taxonomy" id="289370"/>
    <lineage>
        <taxon>Bacteria</taxon>
        <taxon>Pseudomonadati</taxon>
        <taxon>Pseudomonadota</taxon>
        <taxon>Gammaproteobacteria</taxon>
        <taxon>Pseudomonadales</taxon>
        <taxon>Pseudomonadaceae</taxon>
        <taxon>Phytopseudomonas</taxon>
    </lineage>
</organism>
<dbReference type="PANTHER" id="PTHR40031:SF1">
    <property type="entry name" value="MEMBRANE-BOUND METAL-DEPENDENT HYDROLASE"/>
    <property type="match status" value="1"/>
</dbReference>
<dbReference type="InterPro" id="IPR007404">
    <property type="entry name" value="YdjM-like"/>
</dbReference>
<gene>
    <name evidence="3" type="ORF">SAMN05216602_0242</name>
</gene>
<feature type="transmembrane region" description="Helical" evidence="2">
    <location>
        <begin position="88"/>
        <end position="104"/>
    </location>
</feature>
<dbReference type="EMBL" id="FORC01000001">
    <property type="protein sequence ID" value="SFI25028.1"/>
    <property type="molecule type" value="Genomic_DNA"/>
</dbReference>
<dbReference type="Pfam" id="PF04307">
    <property type="entry name" value="YdjM"/>
    <property type="match status" value="1"/>
</dbReference>
<feature type="region of interest" description="Disordered" evidence="1">
    <location>
        <begin position="345"/>
        <end position="404"/>
    </location>
</feature>
<protein>
    <submittedName>
        <fullName evidence="3">Inner membrane protein</fullName>
    </submittedName>
</protein>
<evidence type="ECO:0000313" key="4">
    <source>
        <dbReference type="Proteomes" id="UP000183018"/>
    </source>
</evidence>
<dbReference type="STRING" id="289370.SAMN05216602_0242"/>
<name>A0A1I3GND6_9GAMM</name>